<gene>
    <name evidence="1" type="ORF">AA23TX_00954</name>
</gene>
<dbReference type="EMBL" id="CABVGP010000001">
    <property type="protein sequence ID" value="VVJ15933.1"/>
    <property type="molecule type" value="Genomic_DNA"/>
</dbReference>
<keyword evidence="2" id="KW-1185">Reference proteome</keyword>
<evidence type="ECO:0000313" key="2">
    <source>
        <dbReference type="Proteomes" id="UP000399805"/>
    </source>
</evidence>
<proteinExistence type="predicted"/>
<dbReference type="AlphaFoldDB" id="A0A6I8LFS7"/>
<dbReference type="Proteomes" id="UP000399805">
    <property type="component" value="Unassembled WGS sequence"/>
</dbReference>
<protein>
    <submittedName>
        <fullName evidence="1">Uncharacterized protein</fullName>
    </submittedName>
</protein>
<accession>A0A6I8LFS7</accession>
<evidence type="ECO:0000313" key="1">
    <source>
        <dbReference type="EMBL" id="VVJ15933.1"/>
    </source>
</evidence>
<reference evidence="1 2" key="1">
    <citation type="submission" date="2019-09" db="EMBL/GenBank/DDBJ databases">
        <authorList>
            <person name="Leyn A S."/>
        </authorList>
    </citation>
    <scope>NUCLEOTIDE SEQUENCE [LARGE SCALE GENOMIC DNA]</scope>
    <source>
        <strain evidence="1">AA231_1</strain>
    </source>
</reference>
<organism evidence="1 2">
    <name type="scientific">Amycolatopsis camponoti</name>
    <dbReference type="NCBI Taxonomy" id="2606593"/>
    <lineage>
        <taxon>Bacteria</taxon>
        <taxon>Bacillati</taxon>
        <taxon>Actinomycetota</taxon>
        <taxon>Actinomycetes</taxon>
        <taxon>Pseudonocardiales</taxon>
        <taxon>Pseudonocardiaceae</taxon>
        <taxon>Amycolatopsis</taxon>
    </lineage>
</organism>
<name>A0A6I8LFS7_9PSEU</name>
<sequence>MHPHMYVSAQAPGPYAIPGMSLIPIARVRPNGLTAGGHACKLQSAEH</sequence>